<dbReference type="FunFam" id="3.40.605.10:FF:000007">
    <property type="entry name" value="NAD/NADP-dependent betaine aldehyde dehydrogenase"/>
    <property type="match status" value="1"/>
</dbReference>
<dbReference type="PANTHER" id="PTHR43353">
    <property type="entry name" value="SUCCINATE-SEMIALDEHYDE DEHYDROGENASE, MITOCHONDRIAL"/>
    <property type="match status" value="1"/>
</dbReference>
<keyword evidence="5" id="KW-1185">Reference proteome</keyword>
<dbReference type="EMBL" id="AP019791">
    <property type="protein sequence ID" value="BBL78182.1"/>
    <property type="molecule type" value="Genomic_DNA"/>
</dbReference>
<dbReference type="InterPro" id="IPR016162">
    <property type="entry name" value="Ald_DH_N"/>
</dbReference>
<evidence type="ECO:0000259" key="3">
    <source>
        <dbReference type="Pfam" id="PF00171"/>
    </source>
</evidence>
<gene>
    <name evidence="4" type="ORF">RxyAA322_00360</name>
</gene>
<dbReference type="Proteomes" id="UP000318065">
    <property type="component" value="Chromosome"/>
</dbReference>
<sequence length="484" mass="51119">MSGAAEHRMYVAGRWTESVSGARMEARSPATGELLGTVPEGTREDVRRAVAAAGEAAPGWGALPAFERAAAMDRVAGLIEERREELSRTLVMDQGKTLAEAREEVEELVLYFRMAAADAPRIEGTMPPSVDAGKRVLVYRVPRGVVGVISPWNWPYTMPAELIAPALACGNAVVWVPAPTTSVCAVALAGCLADTGLPAGVFNMVTGPGPVVGDELAANPGTHAVGFIGSIETGRKVASRAAGKALLLEMGGNGPVVILEDADLDAAVRASISSAFMCAGQSCTAGELFMVQEGVRDAFLERLLEEMERFVRLGDPFAPETTMGPLNNEPTAEKVDRHVKDALGRGARLLAGGSRARGFPTDLYYEPTVLDGVTPEMLIFKEETFGPVVPVVGIRDESEALAAVNASPYGLLSAVFTGDLERGLRFAEAVRTGWVNVNASSNHWESHLPFGGRSGSSSGLGRVGGRYPMEAFTEPKTVILDLGR</sequence>
<dbReference type="OrthoDB" id="3495787at2"/>
<organism evidence="4 5">
    <name type="scientific">Rubrobacter xylanophilus</name>
    <dbReference type="NCBI Taxonomy" id="49319"/>
    <lineage>
        <taxon>Bacteria</taxon>
        <taxon>Bacillati</taxon>
        <taxon>Actinomycetota</taxon>
        <taxon>Rubrobacteria</taxon>
        <taxon>Rubrobacterales</taxon>
        <taxon>Rubrobacteraceae</taxon>
        <taxon>Rubrobacter</taxon>
    </lineage>
</organism>
<evidence type="ECO:0000313" key="5">
    <source>
        <dbReference type="Proteomes" id="UP000318065"/>
    </source>
</evidence>
<dbReference type="FunFam" id="3.40.309.10:FF:000009">
    <property type="entry name" value="Aldehyde dehydrogenase A"/>
    <property type="match status" value="1"/>
</dbReference>
<keyword evidence="2" id="KW-0560">Oxidoreductase</keyword>
<dbReference type="PANTHER" id="PTHR43353:SF5">
    <property type="entry name" value="SUCCINATE-SEMIALDEHYDE DEHYDROGENASE, MITOCHONDRIAL"/>
    <property type="match status" value="1"/>
</dbReference>
<comment type="similarity">
    <text evidence="1">Belongs to the aldehyde dehydrogenase family.</text>
</comment>
<dbReference type="InterPro" id="IPR015590">
    <property type="entry name" value="Aldehyde_DH_dom"/>
</dbReference>
<accession>A0A510HE19</accession>
<feature type="domain" description="Aldehyde dehydrogenase" evidence="3">
    <location>
        <begin position="15"/>
        <end position="478"/>
    </location>
</feature>
<dbReference type="SUPFAM" id="SSF53720">
    <property type="entry name" value="ALDH-like"/>
    <property type="match status" value="1"/>
</dbReference>
<evidence type="ECO:0000256" key="1">
    <source>
        <dbReference type="ARBA" id="ARBA00009986"/>
    </source>
</evidence>
<dbReference type="InterPro" id="IPR016160">
    <property type="entry name" value="Ald_DH_CS_CYS"/>
</dbReference>
<dbReference type="Gene3D" id="3.40.309.10">
    <property type="entry name" value="Aldehyde Dehydrogenase, Chain A, domain 2"/>
    <property type="match status" value="1"/>
</dbReference>
<dbReference type="PROSITE" id="PS00070">
    <property type="entry name" value="ALDEHYDE_DEHYDR_CYS"/>
    <property type="match status" value="1"/>
</dbReference>
<dbReference type="RefSeq" id="WP_143526353.1">
    <property type="nucleotide sequence ID" value="NZ_AP019791.1"/>
</dbReference>
<dbReference type="Pfam" id="PF00171">
    <property type="entry name" value="Aldedh"/>
    <property type="match status" value="1"/>
</dbReference>
<protein>
    <submittedName>
        <fullName evidence="4">Aldehyde dehydrogenase</fullName>
    </submittedName>
</protein>
<dbReference type="CDD" id="cd07078">
    <property type="entry name" value="ALDH"/>
    <property type="match status" value="1"/>
</dbReference>
<dbReference type="InterPro" id="IPR016161">
    <property type="entry name" value="Ald_DH/histidinol_DH"/>
</dbReference>
<name>A0A510HE19_9ACTN</name>
<dbReference type="GO" id="GO:0016620">
    <property type="term" value="F:oxidoreductase activity, acting on the aldehyde or oxo group of donors, NAD or NADP as acceptor"/>
    <property type="evidence" value="ECO:0007669"/>
    <property type="project" value="InterPro"/>
</dbReference>
<evidence type="ECO:0000256" key="2">
    <source>
        <dbReference type="ARBA" id="ARBA00023002"/>
    </source>
</evidence>
<dbReference type="InterPro" id="IPR050740">
    <property type="entry name" value="Aldehyde_DH_Superfamily"/>
</dbReference>
<reference evidence="4" key="1">
    <citation type="journal article" date="2019" name="Microbiol. Resour. Announc.">
        <title>Complete Genome Sequence of Rubrobacter xylanophilus Strain AA3-22, Isolated from Arima Onsen in Japan.</title>
        <authorList>
            <person name="Tomariguchi N."/>
            <person name="Miyazaki K."/>
        </authorList>
    </citation>
    <scope>NUCLEOTIDE SEQUENCE [LARGE SCALE GENOMIC DNA]</scope>
    <source>
        <strain evidence="4">AA3-22</strain>
    </source>
</reference>
<dbReference type="InterPro" id="IPR016163">
    <property type="entry name" value="Ald_DH_C"/>
</dbReference>
<dbReference type="AlphaFoldDB" id="A0A510HE19"/>
<proteinExistence type="inferred from homology"/>
<dbReference type="Gene3D" id="3.40.605.10">
    <property type="entry name" value="Aldehyde Dehydrogenase, Chain A, domain 1"/>
    <property type="match status" value="1"/>
</dbReference>
<evidence type="ECO:0000313" key="4">
    <source>
        <dbReference type="EMBL" id="BBL78182.1"/>
    </source>
</evidence>